<accession>A0ABV6A985</accession>
<reference evidence="2 3" key="1">
    <citation type="submission" date="2024-09" db="EMBL/GenBank/DDBJ databases">
        <authorList>
            <person name="Sun Q."/>
            <person name="Mori K."/>
        </authorList>
    </citation>
    <scope>NUCLEOTIDE SEQUENCE [LARGE SCALE GENOMIC DNA]</scope>
    <source>
        <strain evidence="2 3">TBRC 7907</strain>
    </source>
</reference>
<dbReference type="Pfam" id="PF04371">
    <property type="entry name" value="PAD_porph"/>
    <property type="match status" value="1"/>
</dbReference>
<comment type="caution">
    <text evidence="2">The sequence shown here is derived from an EMBL/GenBank/DDBJ whole genome shotgun (WGS) entry which is preliminary data.</text>
</comment>
<sequence length="350" mass="38284">MDTDDRTGFRVPAEWEPHSACVMAWPWSRRIWGGQLGAVQQEVVEIARAIARFEPVLMIARPRKAARVRRLCGTAVSVLTLEADDVWTRDTAPVFAVDERRETLLGLDFTFNGWGHKTAYWRRDAALAARLCRRLDVPRHRVHLVSEGGAVITDGEGTLIASEECLLNPNRNPSTDRAVVEQVLARAYGASTVIWLPHGWPGDYFTDGHVDAVAAFLAPGRVLLQSTSDTGEWDTNWCARNREALTSAVDARGRRLEIIEISDHADARAAKGAAAVSHVNFYLANGAAVVPIMGQPQDAAALDLLRELLPCREVVGVPSPTLAWGGGGVHCVTQPIPRTTRPLKTEQGQA</sequence>
<evidence type="ECO:0000256" key="1">
    <source>
        <dbReference type="ARBA" id="ARBA00022801"/>
    </source>
</evidence>
<dbReference type="EMBL" id="JBHLZU010000039">
    <property type="protein sequence ID" value="MFB9909730.1"/>
    <property type="molecule type" value="Genomic_DNA"/>
</dbReference>
<organism evidence="2 3">
    <name type="scientific">Allokutzneria oryzae</name>
    <dbReference type="NCBI Taxonomy" id="1378989"/>
    <lineage>
        <taxon>Bacteria</taxon>
        <taxon>Bacillati</taxon>
        <taxon>Actinomycetota</taxon>
        <taxon>Actinomycetes</taxon>
        <taxon>Pseudonocardiales</taxon>
        <taxon>Pseudonocardiaceae</taxon>
        <taxon>Allokutzneria</taxon>
    </lineage>
</organism>
<evidence type="ECO:0000313" key="3">
    <source>
        <dbReference type="Proteomes" id="UP001589693"/>
    </source>
</evidence>
<gene>
    <name evidence="2" type="ORF">ACFFQA_37855</name>
</gene>
<dbReference type="RefSeq" id="WP_377862644.1">
    <property type="nucleotide sequence ID" value="NZ_JBHLZU010000039.1"/>
</dbReference>
<dbReference type="Gene3D" id="3.75.10.10">
    <property type="entry name" value="L-arginine/glycine Amidinotransferase, Chain A"/>
    <property type="match status" value="1"/>
</dbReference>
<dbReference type="SUPFAM" id="SSF55909">
    <property type="entry name" value="Pentein"/>
    <property type="match status" value="1"/>
</dbReference>
<keyword evidence="1" id="KW-0378">Hydrolase</keyword>
<protein>
    <submittedName>
        <fullName evidence="2">Agmatine/peptidylarginine deiminase</fullName>
    </submittedName>
</protein>
<evidence type="ECO:0000313" key="2">
    <source>
        <dbReference type="EMBL" id="MFB9909730.1"/>
    </source>
</evidence>
<dbReference type="InterPro" id="IPR007466">
    <property type="entry name" value="Peptidyl-Arg-deiminase_porph"/>
</dbReference>
<dbReference type="PANTHER" id="PTHR31377">
    <property type="entry name" value="AGMATINE DEIMINASE-RELATED"/>
    <property type="match status" value="1"/>
</dbReference>
<keyword evidence="3" id="KW-1185">Reference proteome</keyword>
<dbReference type="Proteomes" id="UP001589693">
    <property type="component" value="Unassembled WGS sequence"/>
</dbReference>
<dbReference type="PANTHER" id="PTHR31377:SF0">
    <property type="entry name" value="AGMATINE DEIMINASE-RELATED"/>
    <property type="match status" value="1"/>
</dbReference>
<name>A0ABV6A985_9PSEU</name>
<proteinExistence type="predicted"/>